<name>A0ABP9P2L3_9BACT</name>
<evidence type="ECO:0000313" key="4">
    <source>
        <dbReference type="Proteomes" id="UP001499852"/>
    </source>
</evidence>
<keyword evidence="1" id="KW-1133">Transmembrane helix</keyword>
<dbReference type="EMBL" id="BAABIA010000004">
    <property type="protein sequence ID" value="GAA5139709.1"/>
    <property type="molecule type" value="Genomic_DNA"/>
</dbReference>
<evidence type="ECO:0000259" key="2">
    <source>
        <dbReference type="Pfam" id="PF02698"/>
    </source>
</evidence>
<keyword evidence="1" id="KW-0472">Membrane</keyword>
<dbReference type="PANTHER" id="PTHR30336">
    <property type="entry name" value="INNER MEMBRANE PROTEIN, PROBABLE PERMEASE"/>
    <property type="match status" value="1"/>
</dbReference>
<keyword evidence="4" id="KW-1185">Reference proteome</keyword>
<dbReference type="InterPro" id="IPR051599">
    <property type="entry name" value="Cell_Envelope_Assoc"/>
</dbReference>
<organism evidence="3 4">
    <name type="scientific">Prosthecobacter algae</name>
    <dbReference type="NCBI Taxonomy" id="1144682"/>
    <lineage>
        <taxon>Bacteria</taxon>
        <taxon>Pseudomonadati</taxon>
        <taxon>Verrucomicrobiota</taxon>
        <taxon>Verrucomicrobiia</taxon>
        <taxon>Verrucomicrobiales</taxon>
        <taxon>Verrucomicrobiaceae</taxon>
        <taxon>Prosthecobacter</taxon>
    </lineage>
</organism>
<accession>A0ABP9P2L3</accession>
<protein>
    <submittedName>
        <fullName evidence="3">YdcF family protein</fullName>
    </submittedName>
</protein>
<sequence length="258" mass="29110">MNTVLREILFLLQPLCLVWLLLTAWLLRMLWKRLWRWSLLPVCAWVILTVVTCTALPSWLMAGLESQHELPTMEEMAGADAIICLGGGVEPSFKEPTGMHLMRGADRLATALSMAISGVAPVLVLGGAGYEHEGQYVSEADAVFANLQNYPRLSFEQISLGVCANTRDEALKVADLVEKRGWKKVLLVTSANHMPRAWATFKKAGVPVLPIPCHYMSSFHRVGEVDWLHMPYAGSLELFDSWFHEWIGTRLYQWRGWM</sequence>
<feature type="transmembrane region" description="Helical" evidence="1">
    <location>
        <begin position="108"/>
        <end position="130"/>
    </location>
</feature>
<proteinExistence type="predicted"/>
<dbReference type="RefSeq" id="WP_345736326.1">
    <property type="nucleotide sequence ID" value="NZ_BAABIA010000004.1"/>
</dbReference>
<dbReference type="InterPro" id="IPR014729">
    <property type="entry name" value="Rossmann-like_a/b/a_fold"/>
</dbReference>
<evidence type="ECO:0000313" key="3">
    <source>
        <dbReference type="EMBL" id="GAA5139709.1"/>
    </source>
</evidence>
<dbReference type="Proteomes" id="UP001499852">
    <property type="component" value="Unassembled WGS sequence"/>
</dbReference>
<gene>
    <name evidence="3" type="ORF">GCM10023213_20910</name>
</gene>
<keyword evidence="1" id="KW-0812">Transmembrane</keyword>
<dbReference type="PANTHER" id="PTHR30336:SF4">
    <property type="entry name" value="ENVELOPE BIOGENESIS FACTOR ELYC"/>
    <property type="match status" value="1"/>
</dbReference>
<dbReference type="Gene3D" id="3.40.50.620">
    <property type="entry name" value="HUPs"/>
    <property type="match status" value="1"/>
</dbReference>
<feature type="transmembrane region" description="Helical" evidence="1">
    <location>
        <begin position="6"/>
        <end position="27"/>
    </location>
</feature>
<dbReference type="CDD" id="cd06259">
    <property type="entry name" value="YdcF-like"/>
    <property type="match status" value="1"/>
</dbReference>
<dbReference type="Pfam" id="PF02698">
    <property type="entry name" value="DUF218"/>
    <property type="match status" value="1"/>
</dbReference>
<reference evidence="4" key="1">
    <citation type="journal article" date="2019" name="Int. J. Syst. Evol. Microbiol.">
        <title>The Global Catalogue of Microorganisms (GCM) 10K type strain sequencing project: providing services to taxonomists for standard genome sequencing and annotation.</title>
        <authorList>
            <consortium name="The Broad Institute Genomics Platform"/>
            <consortium name="The Broad Institute Genome Sequencing Center for Infectious Disease"/>
            <person name="Wu L."/>
            <person name="Ma J."/>
        </authorList>
    </citation>
    <scope>NUCLEOTIDE SEQUENCE [LARGE SCALE GENOMIC DNA]</scope>
    <source>
        <strain evidence="4">JCM 18053</strain>
    </source>
</reference>
<comment type="caution">
    <text evidence="3">The sequence shown here is derived from an EMBL/GenBank/DDBJ whole genome shotgun (WGS) entry which is preliminary data.</text>
</comment>
<dbReference type="InterPro" id="IPR003848">
    <property type="entry name" value="DUF218"/>
</dbReference>
<feature type="transmembrane region" description="Helical" evidence="1">
    <location>
        <begin position="39"/>
        <end position="60"/>
    </location>
</feature>
<feature type="domain" description="DUF218" evidence="2">
    <location>
        <begin position="80"/>
        <end position="248"/>
    </location>
</feature>
<evidence type="ECO:0000256" key="1">
    <source>
        <dbReference type="SAM" id="Phobius"/>
    </source>
</evidence>